<sequence length="94" mass="11428">MSQQQRNREKAQLLRTIQQQRLDLSARKSEWLASTARYDRYWQNLVQWRKYWIVGSSLIALYGARHPLRFIRWGRRAIGLWGTAKLLRKTFSHR</sequence>
<dbReference type="Proteomes" id="UP000299580">
    <property type="component" value="Chromosome"/>
</dbReference>
<keyword evidence="1" id="KW-0131">Cell cycle</keyword>
<dbReference type="RefSeq" id="WP_137712536.1">
    <property type="nucleotide sequence ID" value="NZ_CP034035.1"/>
</dbReference>
<name>A0A4P8QK95_9GAMM</name>
<dbReference type="GO" id="GO:0051301">
    <property type="term" value="P:cell division"/>
    <property type="evidence" value="ECO:0007669"/>
    <property type="project" value="UniProtKB-KW"/>
</dbReference>
<proteinExistence type="predicted"/>
<reference evidence="1 2" key="1">
    <citation type="submission" date="2018-11" db="EMBL/GenBank/DDBJ databases">
        <title>Genome sequences of Brenneria nigrifluens and Brenneria rubrifaciens.</title>
        <authorList>
            <person name="Poret-Peterson A.T."/>
            <person name="McClean A.E."/>
            <person name="Kluepfel D.A."/>
        </authorList>
    </citation>
    <scope>NUCLEOTIDE SEQUENCE [LARGE SCALE GENOMIC DNA]</scope>
    <source>
        <strain evidence="1 2">6D370</strain>
    </source>
</reference>
<accession>A0A4P8QK95</accession>
<dbReference type="Pfam" id="PF13997">
    <property type="entry name" value="YqjK"/>
    <property type="match status" value="1"/>
</dbReference>
<dbReference type="EMBL" id="CP034035">
    <property type="protein sequence ID" value="QCR07462.1"/>
    <property type="molecule type" value="Genomic_DNA"/>
</dbReference>
<protein>
    <submittedName>
        <fullName evidence="1">Cell division protein FtsH</fullName>
    </submittedName>
</protein>
<evidence type="ECO:0000313" key="1">
    <source>
        <dbReference type="EMBL" id="QCR07462.1"/>
    </source>
</evidence>
<gene>
    <name evidence="1" type="ORF">EH207_02165</name>
</gene>
<organism evidence="1 2">
    <name type="scientific">Brenneria rubrifaciens</name>
    <dbReference type="NCBI Taxonomy" id="55213"/>
    <lineage>
        <taxon>Bacteria</taxon>
        <taxon>Pseudomonadati</taxon>
        <taxon>Pseudomonadota</taxon>
        <taxon>Gammaproteobacteria</taxon>
        <taxon>Enterobacterales</taxon>
        <taxon>Pectobacteriaceae</taxon>
        <taxon>Brenneria</taxon>
    </lineage>
</organism>
<dbReference type="OrthoDB" id="6504948at2"/>
<dbReference type="InterPro" id="IPR025612">
    <property type="entry name" value="YqjK"/>
</dbReference>
<keyword evidence="1" id="KW-0132">Cell division</keyword>
<dbReference type="AlphaFoldDB" id="A0A4P8QK95"/>
<dbReference type="KEGG" id="brb:EH207_02165"/>
<keyword evidence="2" id="KW-1185">Reference proteome</keyword>
<evidence type="ECO:0000313" key="2">
    <source>
        <dbReference type="Proteomes" id="UP000299580"/>
    </source>
</evidence>